<dbReference type="GO" id="GO:0004222">
    <property type="term" value="F:metalloendopeptidase activity"/>
    <property type="evidence" value="ECO:0007669"/>
    <property type="project" value="InterPro"/>
</dbReference>
<name>A0A1G7YBC2_9PROT</name>
<dbReference type="PROSITE" id="PS51257">
    <property type="entry name" value="PROKAR_LIPOPROTEIN"/>
    <property type="match status" value="1"/>
</dbReference>
<comment type="cofactor">
    <cofactor evidence="1">
        <name>Zn(2+)</name>
        <dbReference type="ChEBI" id="CHEBI:29105"/>
    </cofactor>
</comment>
<dbReference type="RefSeq" id="WP_176787675.1">
    <property type="nucleotide sequence ID" value="NZ_FNCV01000003.1"/>
</dbReference>
<dbReference type="EMBL" id="FNCV01000003">
    <property type="protein sequence ID" value="SDG93665.1"/>
    <property type="molecule type" value="Genomic_DNA"/>
</dbReference>
<dbReference type="InterPro" id="IPR011990">
    <property type="entry name" value="TPR-like_helical_dom_sf"/>
</dbReference>
<sequence length="526" mass="56905">MSRFVLALTLGAGLTLGGCQTLDEAGESLGLSDGGPEVTTSHYEEMTADAPTGPCGGDGADAVQMARVDFGLGVVREPRLEAYMNGILKRLVAASPRPDCQARAFVLPNNDFTTVATKGGGILIPLGLLREFKSEDEIAAVLGHELSHILYGHHDSDSFLETQDDLAKGLNALNGATMLLGQMAGSDVVSSLNSTTQAARAVYLVSETVVGPAWTRDQEDQADFLGTDLMTKAGYNPTGMSRVMDVLIAYEKLIEERAEAQSVLDDPANQEALSNSVMKLAEGGATGSMSTGDAIEAAAGLIQVGAAWISTSDTAREHRSAEERKEQVSEYIRQFHRDDRRRRFTEDAWKAIHGGGVTGTVLAHYEAASQARKQIYAGEVDPALAAARTSVGSPTENAPYPRLAFFEVRKMQGRRDKARQNLELAMRDPEVPWSVYRNMAELELEQGRTDRAVATLDKARQVYGDPVTIVPYAITVHRRSGQADQVGKLLRRCEQDGTRAMFQACLTSAQVSEEQYRQGMFLIPSS</sequence>
<reference evidence="9" key="1">
    <citation type="submission" date="2016-10" db="EMBL/GenBank/DDBJ databases">
        <authorList>
            <person name="Varghese N."/>
            <person name="Submissions S."/>
        </authorList>
    </citation>
    <scope>NUCLEOTIDE SEQUENCE [LARGE SCALE GENOMIC DNA]</scope>
    <source>
        <strain evidence="9">930I</strain>
    </source>
</reference>
<dbReference type="SUPFAM" id="SSF48452">
    <property type="entry name" value="TPR-like"/>
    <property type="match status" value="1"/>
</dbReference>
<evidence type="ECO:0000256" key="3">
    <source>
        <dbReference type="ARBA" id="ARBA00022723"/>
    </source>
</evidence>
<evidence type="ECO:0000313" key="9">
    <source>
        <dbReference type="Proteomes" id="UP000217076"/>
    </source>
</evidence>
<dbReference type="STRING" id="83401.SAMN05421742_103249"/>
<dbReference type="Pfam" id="PF01435">
    <property type="entry name" value="Peptidase_M48"/>
    <property type="match status" value="1"/>
</dbReference>
<organism evidence="8 9">
    <name type="scientific">Roseospirillum parvum</name>
    <dbReference type="NCBI Taxonomy" id="83401"/>
    <lineage>
        <taxon>Bacteria</taxon>
        <taxon>Pseudomonadati</taxon>
        <taxon>Pseudomonadota</taxon>
        <taxon>Alphaproteobacteria</taxon>
        <taxon>Rhodospirillales</taxon>
        <taxon>Rhodospirillaceae</taxon>
        <taxon>Roseospirillum</taxon>
    </lineage>
</organism>
<keyword evidence="9" id="KW-1185">Reference proteome</keyword>
<dbReference type="InterPro" id="IPR001915">
    <property type="entry name" value="Peptidase_M48"/>
</dbReference>
<keyword evidence="3" id="KW-0479">Metal-binding</keyword>
<keyword evidence="2" id="KW-0645">Protease</keyword>
<evidence type="ECO:0000256" key="2">
    <source>
        <dbReference type="ARBA" id="ARBA00022670"/>
    </source>
</evidence>
<keyword evidence="5" id="KW-0862">Zinc</keyword>
<dbReference type="Gene3D" id="1.25.40.10">
    <property type="entry name" value="Tetratricopeptide repeat domain"/>
    <property type="match status" value="1"/>
</dbReference>
<gene>
    <name evidence="8" type="ORF">SAMN05421742_103249</name>
</gene>
<dbReference type="InterPro" id="IPR051156">
    <property type="entry name" value="Mito/Outer_Membr_Metalloprot"/>
</dbReference>
<protein>
    <submittedName>
        <fullName evidence="8">Peptidase family M48</fullName>
    </submittedName>
</protein>
<dbReference type="PANTHER" id="PTHR22726">
    <property type="entry name" value="METALLOENDOPEPTIDASE OMA1"/>
    <property type="match status" value="1"/>
</dbReference>
<feature type="domain" description="Peptidase M48" evidence="7">
    <location>
        <begin position="81"/>
        <end position="254"/>
    </location>
</feature>
<evidence type="ECO:0000256" key="4">
    <source>
        <dbReference type="ARBA" id="ARBA00022801"/>
    </source>
</evidence>
<keyword evidence="6" id="KW-0482">Metalloprotease</keyword>
<dbReference type="Proteomes" id="UP000217076">
    <property type="component" value="Unassembled WGS sequence"/>
</dbReference>
<evidence type="ECO:0000259" key="7">
    <source>
        <dbReference type="Pfam" id="PF01435"/>
    </source>
</evidence>
<dbReference type="PANTHER" id="PTHR22726:SF1">
    <property type="entry name" value="METALLOENDOPEPTIDASE OMA1, MITOCHONDRIAL"/>
    <property type="match status" value="1"/>
</dbReference>
<keyword evidence="4" id="KW-0378">Hydrolase</keyword>
<evidence type="ECO:0000256" key="5">
    <source>
        <dbReference type="ARBA" id="ARBA00022833"/>
    </source>
</evidence>
<proteinExistence type="predicted"/>
<dbReference type="GO" id="GO:0016020">
    <property type="term" value="C:membrane"/>
    <property type="evidence" value="ECO:0007669"/>
    <property type="project" value="TreeGrafter"/>
</dbReference>
<accession>A0A1G7YBC2</accession>
<evidence type="ECO:0000256" key="6">
    <source>
        <dbReference type="ARBA" id="ARBA00023049"/>
    </source>
</evidence>
<dbReference type="Gene3D" id="3.30.2010.10">
    <property type="entry name" value="Metalloproteases ('zincins'), catalytic domain"/>
    <property type="match status" value="1"/>
</dbReference>
<evidence type="ECO:0000256" key="1">
    <source>
        <dbReference type="ARBA" id="ARBA00001947"/>
    </source>
</evidence>
<dbReference type="CDD" id="cd07324">
    <property type="entry name" value="M48C_Oma1-like"/>
    <property type="match status" value="1"/>
</dbReference>
<dbReference type="AlphaFoldDB" id="A0A1G7YBC2"/>
<dbReference type="GO" id="GO:0046872">
    <property type="term" value="F:metal ion binding"/>
    <property type="evidence" value="ECO:0007669"/>
    <property type="project" value="UniProtKB-KW"/>
</dbReference>
<dbReference type="GO" id="GO:0051603">
    <property type="term" value="P:proteolysis involved in protein catabolic process"/>
    <property type="evidence" value="ECO:0007669"/>
    <property type="project" value="TreeGrafter"/>
</dbReference>
<evidence type="ECO:0000313" key="8">
    <source>
        <dbReference type="EMBL" id="SDG93665.1"/>
    </source>
</evidence>